<organism evidence="1">
    <name type="scientific">Tanacetum cinerariifolium</name>
    <name type="common">Dalmatian daisy</name>
    <name type="synonym">Chrysanthemum cinerariifolium</name>
    <dbReference type="NCBI Taxonomy" id="118510"/>
    <lineage>
        <taxon>Eukaryota</taxon>
        <taxon>Viridiplantae</taxon>
        <taxon>Streptophyta</taxon>
        <taxon>Embryophyta</taxon>
        <taxon>Tracheophyta</taxon>
        <taxon>Spermatophyta</taxon>
        <taxon>Magnoliopsida</taxon>
        <taxon>eudicotyledons</taxon>
        <taxon>Gunneridae</taxon>
        <taxon>Pentapetalae</taxon>
        <taxon>asterids</taxon>
        <taxon>campanulids</taxon>
        <taxon>Asterales</taxon>
        <taxon>Asteraceae</taxon>
        <taxon>Asteroideae</taxon>
        <taxon>Anthemideae</taxon>
        <taxon>Anthemidinae</taxon>
        <taxon>Tanacetum</taxon>
    </lineage>
</organism>
<proteinExistence type="predicted"/>
<name>A0A699KM81_TANCI</name>
<protein>
    <submittedName>
        <fullName evidence="1">Uncharacterized protein</fullName>
    </submittedName>
</protein>
<sequence>LAIRVLFDRPMRYKGLAMWDGGKTTWGGRVEAMGTVPVCVCTQEIWGEGMGVLAGKLGKGRMEEDVTAAKEINAAESEPTVFNDEEVTITMAQTLIKMKAKKAKLLDEHMAKRLHDEKVKQAAARERQEQDDFKRAQELQQQYDQKQENVDWNIVAEQMQEKRLDNIRKYQNLKRKPISVRPIFEREYNKVQTFLKPDRDEEPAKKRGAEETLLQESFKKLRGEVEVSVAEFKVEALQVKYPLIDWEIYSKGSRTYWKIIRVGGITQAF</sequence>
<feature type="non-terminal residue" evidence="1">
    <location>
        <position position="1"/>
    </location>
</feature>
<gene>
    <name evidence="1" type="ORF">Tci_674046</name>
</gene>
<dbReference type="EMBL" id="BKCJ010535070">
    <property type="protein sequence ID" value="GFB02075.1"/>
    <property type="molecule type" value="Genomic_DNA"/>
</dbReference>
<accession>A0A699KM81</accession>
<reference evidence="1" key="1">
    <citation type="journal article" date="2019" name="Sci. Rep.">
        <title>Draft genome of Tanacetum cinerariifolium, the natural source of mosquito coil.</title>
        <authorList>
            <person name="Yamashiro T."/>
            <person name="Shiraishi A."/>
            <person name="Satake H."/>
            <person name="Nakayama K."/>
        </authorList>
    </citation>
    <scope>NUCLEOTIDE SEQUENCE</scope>
</reference>
<dbReference type="AlphaFoldDB" id="A0A699KM81"/>
<comment type="caution">
    <text evidence="1">The sequence shown here is derived from an EMBL/GenBank/DDBJ whole genome shotgun (WGS) entry which is preliminary data.</text>
</comment>
<evidence type="ECO:0000313" key="1">
    <source>
        <dbReference type="EMBL" id="GFB02075.1"/>
    </source>
</evidence>